<evidence type="ECO:0000313" key="1">
    <source>
        <dbReference type="EMBL" id="KAF7389673.1"/>
    </source>
</evidence>
<proteinExistence type="predicted"/>
<comment type="caution">
    <text evidence="1">The sequence shown here is derived from an EMBL/GenBank/DDBJ whole genome shotgun (WGS) entry which is preliminary data.</text>
</comment>
<accession>A0A834N0H5</accession>
<dbReference type="AlphaFoldDB" id="A0A834N0H5"/>
<evidence type="ECO:0000313" key="2">
    <source>
        <dbReference type="Proteomes" id="UP000600918"/>
    </source>
</evidence>
<protein>
    <submittedName>
        <fullName evidence="1">Uncharacterized protein</fullName>
    </submittedName>
</protein>
<sequence>MGSIIEVWIAGGMNGRRYFAKSGSPPVSIESQNSRKMAHKPGIMDFRVGSSSARESPKITISTWIDSTCDISKYYEMQILPSK</sequence>
<dbReference type="Proteomes" id="UP000600918">
    <property type="component" value="Unassembled WGS sequence"/>
</dbReference>
<organism evidence="1 2">
    <name type="scientific">Vespula pensylvanica</name>
    <name type="common">Western yellow jacket</name>
    <name type="synonym">Wasp</name>
    <dbReference type="NCBI Taxonomy" id="30213"/>
    <lineage>
        <taxon>Eukaryota</taxon>
        <taxon>Metazoa</taxon>
        <taxon>Ecdysozoa</taxon>
        <taxon>Arthropoda</taxon>
        <taxon>Hexapoda</taxon>
        <taxon>Insecta</taxon>
        <taxon>Pterygota</taxon>
        <taxon>Neoptera</taxon>
        <taxon>Endopterygota</taxon>
        <taxon>Hymenoptera</taxon>
        <taxon>Apocrita</taxon>
        <taxon>Aculeata</taxon>
        <taxon>Vespoidea</taxon>
        <taxon>Vespidae</taxon>
        <taxon>Vespinae</taxon>
        <taxon>Vespula</taxon>
    </lineage>
</organism>
<dbReference type="EMBL" id="JACSDY010000024">
    <property type="protein sequence ID" value="KAF7389673.1"/>
    <property type="molecule type" value="Genomic_DNA"/>
</dbReference>
<name>A0A834N0H5_VESPE</name>
<keyword evidence="2" id="KW-1185">Reference proteome</keyword>
<gene>
    <name evidence="1" type="ORF">H0235_018157</name>
</gene>
<reference evidence="1" key="1">
    <citation type="journal article" date="2020" name="G3 (Bethesda)">
        <title>High-Quality Assemblies for Three Invasive Social Wasps from the &lt;i&gt;Vespula&lt;/i&gt; Genus.</title>
        <authorList>
            <person name="Harrop T.W.R."/>
            <person name="Guhlin J."/>
            <person name="McLaughlin G.M."/>
            <person name="Permina E."/>
            <person name="Stockwell P."/>
            <person name="Gilligan J."/>
            <person name="Le Lec M.F."/>
            <person name="Gruber M.A.M."/>
            <person name="Quinn O."/>
            <person name="Lovegrove M."/>
            <person name="Duncan E.J."/>
            <person name="Remnant E.J."/>
            <person name="Van Eeckhoven J."/>
            <person name="Graham B."/>
            <person name="Knapp R.A."/>
            <person name="Langford K.W."/>
            <person name="Kronenberg Z."/>
            <person name="Press M.O."/>
            <person name="Eacker S.M."/>
            <person name="Wilson-Rankin E.E."/>
            <person name="Purcell J."/>
            <person name="Lester P.J."/>
            <person name="Dearden P.K."/>
        </authorList>
    </citation>
    <scope>NUCLEOTIDE SEQUENCE</scope>
    <source>
        <strain evidence="1">Volc-1</strain>
    </source>
</reference>